<organism evidence="6 7">
    <name type="scientific">Immersiella caudata</name>
    <dbReference type="NCBI Taxonomy" id="314043"/>
    <lineage>
        <taxon>Eukaryota</taxon>
        <taxon>Fungi</taxon>
        <taxon>Dikarya</taxon>
        <taxon>Ascomycota</taxon>
        <taxon>Pezizomycotina</taxon>
        <taxon>Sordariomycetes</taxon>
        <taxon>Sordariomycetidae</taxon>
        <taxon>Sordariales</taxon>
        <taxon>Lasiosphaeriaceae</taxon>
        <taxon>Immersiella</taxon>
    </lineage>
</organism>
<name>A0AA39WEB6_9PEZI</name>
<dbReference type="PANTHER" id="PTHR35895">
    <property type="entry name" value="CHROMOSOME 16, WHOLE GENOME SHOTGUN SEQUENCE"/>
    <property type="match status" value="1"/>
</dbReference>
<dbReference type="Gene3D" id="2.60.40.1820">
    <property type="match status" value="1"/>
</dbReference>
<feature type="transmembrane region" description="Helical" evidence="2">
    <location>
        <begin position="81"/>
        <end position="105"/>
    </location>
</feature>
<dbReference type="InterPro" id="IPR046368">
    <property type="entry name" value="Tag1"/>
</dbReference>
<gene>
    <name evidence="6" type="ORF">B0T14DRAFT_437140</name>
</gene>
<feature type="domain" description="Tag1-like fourth Ig-like" evidence="4">
    <location>
        <begin position="596"/>
        <end position="708"/>
    </location>
</feature>
<dbReference type="SUPFAM" id="SSF117070">
    <property type="entry name" value="LEA14-like"/>
    <property type="match status" value="1"/>
</dbReference>
<dbReference type="Pfam" id="PF26150">
    <property type="entry name" value="LEA-2_4"/>
    <property type="match status" value="1"/>
</dbReference>
<evidence type="ECO:0000256" key="1">
    <source>
        <dbReference type="SAM" id="MobiDB-lite"/>
    </source>
</evidence>
<keyword evidence="7" id="KW-1185">Reference proteome</keyword>
<protein>
    <recommendedName>
        <fullName evidence="8">Pre-rRNA processing protein</fullName>
    </recommendedName>
</protein>
<evidence type="ECO:0000313" key="6">
    <source>
        <dbReference type="EMBL" id="KAK0613839.1"/>
    </source>
</evidence>
<dbReference type="Pfam" id="PF26153">
    <property type="entry name" value="LEA-2L_5"/>
    <property type="match status" value="1"/>
</dbReference>
<evidence type="ECO:0008006" key="8">
    <source>
        <dbReference type="Google" id="ProtNLM"/>
    </source>
</evidence>
<evidence type="ECO:0000256" key="2">
    <source>
        <dbReference type="SAM" id="Phobius"/>
    </source>
</evidence>
<dbReference type="EMBL" id="JAULSU010000006">
    <property type="protein sequence ID" value="KAK0613839.1"/>
    <property type="molecule type" value="Genomic_DNA"/>
</dbReference>
<feature type="region of interest" description="Disordered" evidence="1">
    <location>
        <begin position="1"/>
        <end position="53"/>
    </location>
</feature>
<reference evidence="6" key="1">
    <citation type="submission" date="2023-06" db="EMBL/GenBank/DDBJ databases">
        <title>Genome-scale phylogeny and comparative genomics of the fungal order Sordariales.</title>
        <authorList>
            <consortium name="Lawrence Berkeley National Laboratory"/>
            <person name="Hensen N."/>
            <person name="Bonometti L."/>
            <person name="Westerberg I."/>
            <person name="Brannstrom I.O."/>
            <person name="Guillou S."/>
            <person name="Cros-Aarteil S."/>
            <person name="Calhoun S."/>
            <person name="Haridas S."/>
            <person name="Kuo A."/>
            <person name="Mondo S."/>
            <person name="Pangilinan J."/>
            <person name="Riley R."/>
            <person name="Labutti K."/>
            <person name="Andreopoulos B."/>
            <person name="Lipzen A."/>
            <person name="Chen C."/>
            <person name="Yanf M."/>
            <person name="Daum C."/>
            <person name="Ng V."/>
            <person name="Clum A."/>
            <person name="Steindorff A."/>
            <person name="Ohm R."/>
            <person name="Martin F."/>
            <person name="Silar P."/>
            <person name="Natvig D."/>
            <person name="Lalanne C."/>
            <person name="Gautier V."/>
            <person name="Ament-Velasquez S.L."/>
            <person name="Kruys A."/>
            <person name="Hutchinson M.I."/>
            <person name="Powell A.J."/>
            <person name="Barry K."/>
            <person name="Miller A.N."/>
            <person name="Grigoriev I.V."/>
            <person name="Debuchy R."/>
            <person name="Gladieux P."/>
            <person name="Thoren M.H."/>
            <person name="Johannesson H."/>
        </authorList>
    </citation>
    <scope>NUCLEOTIDE SEQUENCE</scope>
    <source>
        <strain evidence="6">CBS 606.72</strain>
    </source>
</reference>
<feature type="compositionally biased region" description="Low complexity" evidence="1">
    <location>
        <begin position="29"/>
        <end position="41"/>
    </location>
</feature>
<keyword evidence="2" id="KW-1133">Transmembrane helix</keyword>
<dbReference type="InterPro" id="IPR059065">
    <property type="entry name" value="Ig_Tag1-like_4th"/>
</dbReference>
<accession>A0AA39WEB6</accession>
<dbReference type="InterPro" id="IPR059066">
    <property type="entry name" value="Ig_Tag1-like_5th"/>
</dbReference>
<evidence type="ECO:0000259" key="5">
    <source>
        <dbReference type="Pfam" id="PF26153"/>
    </source>
</evidence>
<dbReference type="Pfam" id="PF22786">
    <property type="entry name" value="Tag1_C"/>
    <property type="match status" value="1"/>
</dbReference>
<dbReference type="Proteomes" id="UP001175000">
    <property type="component" value="Unassembled WGS sequence"/>
</dbReference>
<evidence type="ECO:0000259" key="3">
    <source>
        <dbReference type="Pfam" id="PF22786"/>
    </source>
</evidence>
<evidence type="ECO:0000259" key="4">
    <source>
        <dbReference type="Pfam" id="PF26150"/>
    </source>
</evidence>
<feature type="domain" description="Tag1-like fifth Ig-like" evidence="5">
    <location>
        <begin position="734"/>
        <end position="846"/>
    </location>
</feature>
<sequence>MSDSERSPLASTRSSRKSPKHISRRASEGSESSESTPLLSSDATPRYDGDEDSARNADIASIVDVASNKSTKTTSWISPSVVAIIVLAMLSAAIIIVAFFVPAALEEYTKQALVLEPTNLALESITADGVRARIQANLRLDSRRVKNEHVRHVGQATTWLVRELGTAETKVHVYLPEYDNVLLGTAGLPSLSVNIMDGKNNAIDFVADLIPGNAEGIRSVANDFLEGKVDVLRLRGKTEIQLKVAGFIPLGTHSIAESLSVEVAKLPQLPAYNITKVNFLEEPIPGQDEKVMAAEVSISAYNEHPISVDIPELGFEVLVPGCSPYDPQILVSRAVTSPVAVRPRTDVVVTAHGRVRELPESLTRLCPGTTSSPLDNFFKKYLGGEAPTVFVRGQKQPVADTPGWISEILSSITVPVPFPGRSFDNLIRSFSLTDVHFTLPSPDAEPDDPESNPKVSGTILVTAALPAEMNFSLNVTSVMANATVFYHSKKLGELNLRDKWQPANSTQYPANGGDEASLDIQSRIQDAPLEVTDGDVLTQVISAILFGTDEVVLGITADVDVRIDTVIGQLTVKDVPAEGKIPLKPLSKDLFGTVAPKARNIQVIDTTPESVSLRASVNVTNPTPYSAHIPFISIHLYSNGTLLGEAKAENLDITKGNNTDLMVSATWHPSLSGDEGVMRGRNLISQYLSGYNTSITLKTHRGSIPAQPLIGEALSKLNITVSAPRLSLPGGDTEEDKTHFIRDATFHVLSSTATFTLVSPLEHDTIYIERVNATALYNHTETVGRIEYDLPFAAPPGETLTPRLPVEWSLDSVGYEKLKEALGGKMKLDAKAVVKVRLGQWTETLWYYGKGIGASVRM</sequence>
<feature type="compositionally biased region" description="Basic residues" evidence="1">
    <location>
        <begin position="14"/>
        <end position="24"/>
    </location>
</feature>
<dbReference type="AlphaFoldDB" id="A0AA39WEB6"/>
<evidence type="ECO:0000313" key="7">
    <source>
        <dbReference type="Proteomes" id="UP001175000"/>
    </source>
</evidence>
<dbReference type="Pfam" id="PF26174">
    <property type="entry name" value="LEA-2_1"/>
    <property type="match status" value="1"/>
</dbReference>
<feature type="domain" description="Tag1 C-terminal" evidence="3">
    <location>
        <begin position="469"/>
        <end position="583"/>
    </location>
</feature>
<comment type="caution">
    <text evidence="6">The sequence shown here is derived from an EMBL/GenBank/DDBJ whole genome shotgun (WGS) entry which is preliminary data.</text>
</comment>
<proteinExistence type="predicted"/>
<keyword evidence="2" id="KW-0472">Membrane</keyword>
<dbReference type="GO" id="GO:0000329">
    <property type="term" value="C:fungal-type vacuole membrane"/>
    <property type="evidence" value="ECO:0007669"/>
    <property type="project" value="InterPro"/>
</dbReference>
<keyword evidence="2" id="KW-0812">Transmembrane</keyword>
<dbReference type="InterPro" id="IPR055011">
    <property type="entry name" value="Tag1_C"/>
</dbReference>
<dbReference type="PANTHER" id="PTHR35895:SF3">
    <property type="entry name" value="PRE-RRNA PROCESSING PROTEIN"/>
    <property type="match status" value="1"/>
</dbReference>